<dbReference type="PANTHER" id="PTHR33336:SF3">
    <property type="entry name" value="ABM DOMAIN-CONTAINING PROTEIN"/>
    <property type="match status" value="1"/>
</dbReference>
<dbReference type="AlphaFoldDB" id="A0A2N0I443"/>
<name>A0A2N0I443_9SPHN</name>
<dbReference type="Proteomes" id="UP000232587">
    <property type="component" value="Unassembled WGS sequence"/>
</dbReference>
<dbReference type="InterPro" id="IPR011008">
    <property type="entry name" value="Dimeric_a/b-barrel"/>
</dbReference>
<dbReference type="OrthoDB" id="287932at2"/>
<dbReference type="InterPro" id="IPR007138">
    <property type="entry name" value="ABM_dom"/>
</dbReference>
<dbReference type="GO" id="GO:0004497">
    <property type="term" value="F:monooxygenase activity"/>
    <property type="evidence" value="ECO:0007669"/>
    <property type="project" value="UniProtKB-KW"/>
</dbReference>
<dbReference type="PROSITE" id="PS51725">
    <property type="entry name" value="ABM"/>
    <property type="match status" value="1"/>
</dbReference>
<evidence type="ECO:0000313" key="3">
    <source>
        <dbReference type="Proteomes" id="UP000232587"/>
    </source>
</evidence>
<comment type="caution">
    <text evidence="2">The sequence shown here is derived from an EMBL/GenBank/DDBJ whole genome shotgun (WGS) entry which is preliminary data.</text>
</comment>
<sequence>MPVAVIGQFRLPPERLTEARGAMERVVTATLGEAGCLAYSYAEDVLDPGLIRVSELWESRAHLAAHFAAPHMARWQEERAALGLTGRQVTAYELGAAEAL</sequence>
<reference evidence="2 3" key="1">
    <citation type="submission" date="2017-11" db="EMBL/GenBank/DDBJ databases">
        <title>Genomic Encyclopedia of Type Strains, Phase III (KMG-III): the genomes of soil and plant-associated and newly described type strains.</title>
        <authorList>
            <person name="Whitman W."/>
        </authorList>
    </citation>
    <scope>NUCLEOTIDE SEQUENCE [LARGE SCALE GENOMIC DNA]</scope>
    <source>
        <strain evidence="2 3">CGMCC 1.12274</strain>
    </source>
</reference>
<feature type="domain" description="ABM" evidence="1">
    <location>
        <begin position="3"/>
        <end position="94"/>
    </location>
</feature>
<evidence type="ECO:0000259" key="1">
    <source>
        <dbReference type="PROSITE" id="PS51725"/>
    </source>
</evidence>
<dbReference type="PANTHER" id="PTHR33336">
    <property type="entry name" value="QUINOL MONOOXYGENASE YGIN-RELATED"/>
    <property type="match status" value="1"/>
</dbReference>
<dbReference type="SUPFAM" id="SSF54909">
    <property type="entry name" value="Dimeric alpha+beta barrel"/>
    <property type="match status" value="1"/>
</dbReference>
<organism evidence="2 3">
    <name type="scientific">Novosphingobium kunmingense</name>
    <dbReference type="NCBI Taxonomy" id="1211806"/>
    <lineage>
        <taxon>Bacteria</taxon>
        <taxon>Pseudomonadati</taxon>
        <taxon>Pseudomonadota</taxon>
        <taxon>Alphaproteobacteria</taxon>
        <taxon>Sphingomonadales</taxon>
        <taxon>Sphingomonadaceae</taxon>
        <taxon>Novosphingobium</taxon>
    </lineage>
</organism>
<accession>A0A2N0I443</accession>
<evidence type="ECO:0000313" key="2">
    <source>
        <dbReference type="EMBL" id="PKB25950.1"/>
    </source>
</evidence>
<dbReference type="Gene3D" id="3.30.70.100">
    <property type="match status" value="1"/>
</dbReference>
<keyword evidence="2" id="KW-0560">Oxidoreductase</keyword>
<keyword evidence="2" id="KW-0503">Monooxygenase</keyword>
<dbReference type="EMBL" id="PHUF01000002">
    <property type="protein sequence ID" value="PKB25950.1"/>
    <property type="molecule type" value="Genomic_DNA"/>
</dbReference>
<keyword evidence="3" id="KW-1185">Reference proteome</keyword>
<proteinExistence type="predicted"/>
<protein>
    <submittedName>
        <fullName evidence="2">Quinol monooxygenase YgiN</fullName>
    </submittedName>
</protein>
<dbReference type="RefSeq" id="WP_100866337.1">
    <property type="nucleotide sequence ID" value="NZ_PHUF01000002.1"/>
</dbReference>
<gene>
    <name evidence="2" type="ORF">B0I00_1158</name>
</gene>
<dbReference type="InterPro" id="IPR050744">
    <property type="entry name" value="AI-2_Isomerase_LsrG"/>
</dbReference>
<dbReference type="Pfam" id="PF03992">
    <property type="entry name" value="ABM"/>
    <property type="match status" value="1"/>
</dbReference>